<dbReference type="GO" id="GO:0005507">
    <property type="term" value="F:copper ion binding"/>
    <property type="evidence" value="ECO:0007669"/>
    <property type="project" value="UniProtKB-UniRule"/>
</dbReference>
<name>A0AAJ2BKD2_9PSED</name>
<comment type="caution">
    <text evidence="10">The sequence shown here is derived from an EMBL/GenBank/DDBJ whole genome shotgun (WGS) entry which is preliminary data.</text>
</comment>
<dbReference type="GO" id="GO:0042597">
    <property type="term" value="C:periplasmic space"/>
    <property type="evidence" value="ECO:0007669"/>
    <property type="project" value="UniProtKB-SubCell"/>
</dbReference>
<evidence type="ECO:0000256" key="4">
    <source>
        <dbReference type="ARBA" id="ARBA00022723"/>
    </source>
</evidence>
<keyword evidence="7" id="KW-1015">Disulfide bond</keyword>
<feature type="signal peptide" evidence="8">
    <location>
        <begin position="1"/>
        <end position="20"/>
    </location>
</feature>
<dbReference type="GO" id="GO:0009055">
    <property type="term" value="F:electron transfer activity"/>
    <property type="evidence" value="ECO:0007669"/>
    <property type="project" value="InterPro"/>
</dbReference>
<keyword evidence="5 8" id="KW-0249">Electron transport</keyword>
<evidence type="ECO:0000256" key="6">
    <source>
        <dbReference type="ARBA" id="ARBA00023008"/>
    </source>
</evidence>
<dbReference type="InterPro" id="IPR000923">
    <property type="entry name" value="BlueCu_1"/>
</dbReference>
<keyword evidence="3 8" id="KW-0813">Transport</keyword>
<keyword evidence="4 8" id="KW-0479">Metal-binding</keyword>
<evidence type="ECO:0000256" key="5">
    <source>
        <dbReference type="ARBA" id="ARBA00022982"/>
    </source>
</evidence>
<evidence type="ECO:0000256" key="8">
    <source>
        <dbReference type="RuleBase" id="RU363017"/>
    </source>
</evidence>
<dbReference type="InterPro" id="IPR028871">
    <property type="entry name" value="BlueCu_1_BS"/>
</dbReference>
<evidence type="ECO:0000313" key="10">
    <source>
        <dbReference type="EMBL" id="MDR6232851.1"/>
    </source>
</evidence>
<dbReference type="NCBIfam" id="TIGR02695">
    <property type="entry name" value="azurin"/>
    <property type="match status" value="1"/>
</dbReference>
<gene>
    <name evidence="10" type="ORF">QE440_000592</name>
</gene>
<proteinExistence type="predicted"/>
<reference evidence="10" key="1">
    <citation type="submission" date="2023-08" db="EMBL/GenBank/DDBJ databases">
        <title>Functional and genomic diversity of the sorghum phyllosphere microbiome.</title>
        <authorList>
            <person name="Shade A."/>
        </authorList>
    </citation>
    <scope>NUCLEOTIDE SEQUENCE</scope>
    <source>
        <strain evidence="10">SORGH_AS_0201</strain>
    </source>
</reference>
<keyword evidence="8" id="KW-0732">Signal</keyword>
<comment type="function">
    <text evidence="1 8">Transfers electrons from cytochrome c551 to cytochrome oxidase.</text>
</comment>
<dbReference type="PANTHER" id="PTHR38439:SF2">
    <property type="entry name" value="OUTER MEMBRANE PROTEIN H.8"/>
    <property type="match status" value="1"/>
</dbReference>
<evidence type="ECO:0000256" key="3">
    <source>
        <dbReference type="ARBA" id="ARBA00022448"/>
    </source>
</evidence>
<dbReference type="PROSITE" id="PS00196">
    <property type="entry name" value="COPPER_BLUE"/>
    <property type="match status" value="1"/>
</dbReference>
<evidence type="ECO:0000256" key="1">
    <source>
        <dbReference type="ARBA" id="ARBA00002770"/>
    </source>
</evidence>
<dbReference type="Proteomes" id="UP001268036">
    <property type="component" value="Unassembled WGS sequence"/>
</dbReference>
<evidence type="ECO:0000256" key="7">
    <source>
        <dbReference type="ARBA" id="ARBA00023157"/>
    </source>
</evidence>
<evidence type="ECO:0000259" key="9">
    <source>
        <dbReference type="Pfam" id="PF00127"/>
    </source>
</evidence>
<dbReference type="Gene3D" id="2.60.40.420">
    <property type="entry name" value="Cupredoxins - blue copper proteins"/>
    <property type="match status" value="1"/>
</dbReference>
<protein>
    <recommendedName>
        <fullName evidence="2 8">Azurin</fullName>
    </recommendedName>
</protein>
<dbReference type="AlphaFoldDB" id="A0AAJ2BKD2"/>
<dbReference type="Pfam" id="PF00127">
    <property type="entry name" value="Copper-bind"/>
    <property type="match status" value="1"/>
</dbReference>
<keyword evidence="6 8" id="KW-0186">Copper</keyword>
<dbReference type="RefSeq" id="WP_309754963.1">
    <property type="nucleotide sequence ID" value="NZ_JAVJAF010000001.1"/>
</dbReference>
<dbReference type="CDD" id="cd13922">
    <property type="entry name" value="Azurin"/>
    <property type="match status" value="1"/>
</dbReference>
<evidence type="ECO:0000313" key="11">
    <source>
        <dbReference type="Proteomes" id="UP001268036"/>
    </source>
</evidence>
<accession>A0AAJ2BKD2</accession>
<dbReference type="InterPro" id="IPR014068">
    <property type="entry name" value="Azurin"/>
</dbReference>
<feature type="domain" description="Blue (type 1) copper" evidence="9">
    <location>
        <begin position="22"/>
        <end position="146"/>
    </location>
</feature>
<dbReference type="EMBL" id="JAVJAF010000001">
    <property type="protein sequence ID" value="MDR6232851.1"/>
    <property type="molecule type" value="Genomic_DNA"/>
</dbReference>
<evidence type="ECO:0000256" key="2">
    <source>
        <dbReference type="ARBA" id="ARBA00014744"/>
    </source>
</evidence>
<dbReference type="InterPro" id="IPR008972">
    <property type="entry name" value="Cupredoxin"/>
</dbReference>
<dbReference type="PANTHER" id="PTHR38439">
    <property type="entry name" value="AURACYANIN-B"/>
    <property type="match status" value="1"/>
</dbReference>
<sequence length="150" mass="16133">MLRRTLTLVALAGFAQSSQAANCEATVDGTDMMTYSVQVLEASRGCPTFTLHLTHSGNMPKSVMGHNWVLAKASDAEAIDADGGSAGFDQDYLRPKDPRVIAHTRLIGGGETDSVTFSLANLKSDEAYEFFCSFPGHRTLMKGVFKIVGQ</sequence>
<keyword evidence="8" id="KW-0574">Periplasm</keyword>
<feature type="chain" id="PRO_5042314787" description="Azurin" evidence="8">
    <location>
        <begin position="21"/>
        <end position="150"/>
    </location>
</feature>
<dbReference type="SUPFAM" id="SSF49503">
    <property type="entry name" value="Cupredoxins"/>
    <property type="match status" value="1"/>
</dbReference>
<comment type="subcellular location">
    <subcellularLocation>
        <location evidence="8">Periplasm</location>
    </subcellularLocation>
</comment>
<organism evidence="10 11">
    <name type="scientific">Pseudomonas oryzihabitans</name>
    <dbReference type="NCBI Taxonomy" id="47885"/>
    <lineage>
        <taxon>Bacteria</taxon>
        <taxon>Pseudomonadati</taxon>
        <taxon>Pseudomonadota</taxon>
        <taxon>Gammaproteobacteria</taxon>
        <taxon>Pseudomonadales</taxon>
        <taxon>Pseudomonadaceae</taxon>
        <taxon>Pseudomonas</taxon>
    </lineage>
</organism>
<dbReference type="InterPro" id="IPR050845">
    <property type="entry name" value="Cu-binding_ET"/>
</dbReference>